<comment type="function">
    <text evidence="1">Membrane-anchoring subunit of succinate dehydrogenase (SDH).</text>
</comment>
<evidence type="ECO:0000256" key="4">
    <source>
        <dbReference type="ARBA" id="ARBA00020076"/>
    </source>
</evidence>
<dbReference type="InterPro" id="IPR018495">
    <property type="entry name" value="Succ_DH_cyt_bsu_CS"/>
</dbReference>
<comment type="cofactor">
    <cofactor evidence="12">
        <name>heme</name>
        <dbReference type="ChEBI" id="CHEBI:30413"/>
    </cofactor>
    <text evidence="12">The heme is bound between the two transmembrane subunits.</text>
</comment>
<evidence type="ECO:0000313" key="15">
    <source>
        <dbReference type="Proteomes" id="UP000315782"/>
    </source>
</evidence>
<keyword evidence="6 13" id="KW-0812">Transmembrane</keyword>
<proteinExistence type="inferred from homology"/>
<feature type="transmembrane region" description="Helical" evidence="13">
    <location>
        <begin position="27"/>
        <end position="46"/>
    </location>
</feature>
<evidence type="ECO:0000256" key="6">
    <source>
        <dbReference type="ARBA" id="ARBA00022692"/>
    </source>
</evidence>
<comment type="subunit">
    <text evidence="11">Part of an enzyme complex containing four subunits: a flavoprotein, an iron-sulfur protein, plus two membrane-anchoring proteins, SdhC and SdhD. The complex can form homotrimers.</text>
</comment>
<evidence type="ECO:0000256" key="9">
    <source>
        <dbReference type="ARBA" id="ARBA00023004"/>
    </source>
</evidence>
<dbReference type="InterPro" id="IPR014314">
    <property type="entry name" value="Succ_DH_cytb556"/>
</dbReference>
<evidence type="ECO:0000313" key="14">
    <source>
        <dbReference type="EMBL" id="RZO20610.1"/>
    </source>
</evidence>
<feature type="transmembrane region" description="Helical" evidence="13">
    <location>
        <begin position="66"/>
        <end position="83"/>
    </location>
</feature>
<dbReference type="CDD" id="cd03499">
    <property type="entry name" value="SQR_TypeC_SdhC"/>
    <property type="match status" value="1"/>
</dbReference>
<dbReference type="Pfam" id="PF01127">
    <property type="entry name" value="Sdh_cyt"/>
    <property type="match status" value="1"/>
</dbReference>
<dbReference type="PROSITE" id="PS01000">
    <property type="entry name" value="SDH_CYT_1"/>
    <property type="match status" value="1"/>
</dbReference>
<dbReference type="GO" id="GO:0046872">
    <property type="term" value="F:metal ion binding"/>
    <property type="evidence" value="ECO:0007669"/>
    <property type="project" value="UniProtKB-KW"/>
</dbReference>
<evidence type="ECO:0000256" key="7">
    <source>
        <dbReference type="ARBA" id="ARBA00022723"/>
    </source>
</evidence>
<keyword evidence="8 13" id="KW-1133">Transmembrane helix</keyword>
<dbReference type="SUPFAM" id="SSF81343">
    <property type="entry name" value="Fumarate reductase respiratory complex transmembrane subunits"/>
    <property type="match status" value="1"/>
</dbReference>
<feature type="binding site" description="axial binding residue" evidence="12">
    <location>
        <position position="81"/>
    </location>
    <ligand>
        <name>heme</name>
        <dbReference type="ChEBI" id="CHEBI:30413"/>
        <note>ligand shared with second transmembrane subunit</note>
    </ligand>
    <ligandPart>
        <name>Fe</name>
        <dbReference type="ChEBI" id="CHEBI:18248"/>
    </ligandPart>
</feature>
<dbReference type="Gene3D" id="1.20.1300.10">
    <property type="entry name" value="Fumarate reductase/succinate dehydrogenase, transmembrane subunit"/>
    <property type="match status" value="1"/>
</dbReference>
<protein>
    <recommendedName>
        <fullName evidence="4">Succinate dehydrogenase cytochrome b556 subunit</fullName>
    </recommendedName>
</protein>
<evidence type="ECO:0000256" key="3">
    <source>
        <dbReference type="ARBA" id="ARBA00007244"/>
    </source>
</evidence>
<dbReference type="EMBL" id="SHBI01000015">
    <property type="protein sequence ID" value="RZO20610.1"/>
    <property type="molecule type" value="Genomic_DNA"/>
</dbReference>
<evidence type="ECO:0000256" key="13">
    <source>
        <dbReference type="SAM" id="Phobius"/>
    </source>
</evidence>
<dbReference type="AlphaFoldDB" id="A0A520MHB5"/>
<dbReference type="PIRSF" id="PIRSF000178">
    <property type="entry name" value="SDH_cyt_b560"/>
    <property type="match status" value="1"/>
</dbReference>
<organism evidence="14 15">
    <name type="scientific">SAR86 cluster bacterium</name>
    <dbReference type="NCBI Taxonomy" id="2030880"/>
    <lineage>
        <taxon>Bacteria</taxon>
        <taxon>Pseudomonadati</taxon>
        <taxon>Pseudomonadota</taxon>
        <taxon>Gammaproteobacteria</taxon>
        <taxon>SAR86 cluster</taxon>
    </lineage>
</organism>
<gene>
    <name evidence="14" type="primary">sdhC</name>
    <name evidence="14" type="ORF">EVA96_02610</name>
</gene>
<dbReference type="GO" id="GO:0016020">
    <property type="term" value="C:membrane"/>
    <property type="evidence" value="ECO:0007669"/>
    <property type="project" value="UniProtKB-SubCell"/>
</dbReference>
<dbReference type="InterPro" id="IPR034804">
    <property type="entry name" value="SQR/QFR_C/D"/>
</dbReference>
<dbReference type="InterPro" id="IPR000701">
    <property type="entry name" value="SuccDH_FuR_B_TM-su"/>
</dbReference>
<evidence type="ECO:0000256" key="8">
    <source>
        <dbReference type="ARBA" id="ARBA00022989"/>
    </source>
</evidence>
<comment type="similarity">
    <text evidence="3">Belongs to the cytochrome b560 family.</text>
</comment>
<evidence type="ECO:0000256" key="5">
    <source>
        <dbReference type="ARBA" id="ARBA00022617"/>
    </source>
</evidence>
<name>A0A520MHB5_9GAMM</name>
<keyword evidence="10 13" id="KW-0472">Membrane</keyword>
<comment type="caution">
    <text evidence="14">The sequence shown here is derived from an EMBL/GenBank/DDBJ whole genome shotgun (WGS) entry which is preliminary data.</text>
</comment>
<keyword evidence="7 12" id="KW-0479">Metal-binding</keyword>
<accession>A0A520MHB5</accession>
<evidence type="ECO:0000256" key="10">
    <source>
        <dbReference type="ARBA" id="ARBA00023136"/>
    </source>
</evidence>
<dbReference type="GO" id="GO:0006099">
    <property type="term" value="P:tricarboxylic acid cycle"/>
    <property type="evidence" value="ECO:0007669"/>
    <property type="project" value="InterPro"/>
</dbReference>
<evidence type="ECO:0000256" key="12">
    <source>
        <dbReference type="PIRSR" id="PIRSR000178-1"/>
    </source>
</evidence>
<comment type="subcellular location">
    <subcellularLocation>
        <location evidence="2">Membrane</location>
        <topology evidence="2">Multi-pass membrane protein</topology>
    </subcellularLocation>
</comment>
<evidence type="ECO:0000256" key="1">
    <source>
        <dbReference type="ARBA" id="ARBA00004050"/>
    </source>
</evidence>
<keyword evidence="5 12" id="KW-0349">Heme</keyword>
<keyword evidence="9 12" id="KW-0408">Iron</keyword>
<evidence type="ECO:0000256" key="2">
    <source>
        <dbReference type="ARBA" id="ARBA00004141"/>
    </source>
</evidence>
<reference evidence="14 15" key="1">
    <citation type="submission" date="2019-02" db="EMBL/GenBank/DDBJ databases">
        <title>Prokaryotic population dynamics and viral predation in marine succession experiment using metagenomics: the confinement effect.</title>
        <authorList>
            <person name="Haro-Moreno J.M."/>
            <person name="Rodriguez-Valera F."/>
            <person name="Lopez-Perez M."/>
        </authorList>
    </citation>
    <scope>NUCLEOTIDE SEQUENCE [LARGE SCALE GENOMIC DNA]</scope>
    <source>
        <strain evidence="14">MED-G163</strain>
    </source>
</reference>
<feature type="transmembrane region" description="Helical" evidence="13">
    <location>
        <begin position="104"/>
        <end position="126"/>
    </location>
</feature>
<dbReference type="NCBIfam" id="TIGR02970">
    <property type="entry name" value="succ_dehyd_cytB"/>
    <property type="match status" value="1"/>
</dbReference>
<sequence>MNQRPVYIDLRKIKLPMSAFSSITHRLSGMYIFFISLPLFSVLLYLSTKNKTAYENLYDSLNTFSLFSAFVIISFLILWYHILTGVRHLIMDFFHIGETLMGSYYSSIFVLIIWILSSCSLIGYIYL</sequence>
<dbReference type="GO" id="GO:0009055">
    <property type="term" value="F:electron transfer activity"/>
    <property type="evidence" value="ECO:0007669"/>
    <property type="project" value="InterPro"/>
</dbReference>
<evidence type="ECO:0000256" key="11">
    <source>
        <dbReference type="ARBA" id="ARBA00025912"/>
    </source>
</evidence>
<dbReference type="Proteomes" id="UP000315782">
    <property type="component" value="Unassembled WGS sequence"/>
</dbReference>